<dbReference type="AlphaFoldDB" id="A0A6C0EZJ3"/>
<dbReference type="PROSITE" id="PS50089">
    <property type="entry name" value="ZF_RING_2"/>
    <property type="match status" value="1"/>
</dbReference>
<dbReference type="SMART" id="SM00184">
    <property type="entry name" value="RING"/>
    <property type="match status" value="1"/>
</dbReference>
<dbReference type="Gene3D" id="3.30.40.10">
    <property type="entry name" value="Zinc/RING finger domain, C3HC4 (zinc finger)"/>
    <property type="match status" value="1"/>
</dbReference>
<evidence type="ECO:0000313" key="5">
    <source>
        <dbReference type="EMBL" id="QHT34488.1"/>
    </source>
</evidence>
<evidence type="ECO:0000256" key="2">
    <source>
        <dbReference type="ARBA" id="ARBA00022771"/>
    </source>
</evidence>
<dbReference type="GO" id="GO:0061630">
    <property type="term" value="F:ubiquitin protein ligase activity"/>
    <property type="evidence" value="ECO:0007669"/>
    <property type="project" value="TreeGrafter"/>
</dbReference>
<dbReference type="PANTHER" id="PTHR45969:SF69">
    <property type="entry name" value="FINGER DOMAIN PROTEIN, PUTATIVE (AFU_ORTHOLOGUE AFUA_3G12190)-RELATED"/>
    <property type="match status" value="1"/>
</dbReference>
<sequence>MEPVPNREFLLDYINHNRINGRNIINDYNDYNMLNNLVRNRTERENIELIHNIYNNHLINNYIYNHGQPGAAAAEVVEPVVVASASSTFEKFNIDVEHHVVVVVSPSQAQASSQNCHGDGDDSNVCCSICLNAEQEEMVKTKCAHIFHSKCLAKWVIQKTTCPMCRTLLTKKIT</sequence>
<dbReference type="SUPFAM" id="SSF57850">
    <property type="entry name" value="RING/U-box"/>
    <property type="match status" value="1"/>
</dbReference>
<organism evidence="5">
    <name type="scientific">viral metagenome</name>
    <dbReference type="NCBI Taxonomy" id="1070528"/>
    <lineage>
        <taxon>unclassified sequences</taxon>
        <taxon>metagenomes</taxon>
        <taxon>organismal metagenomes</taxon>
    </lineage>
</organism>
<reference evidence="5" key="1">
    <citation type="journal article" date="2020" name="Nature">
        <title>Giant virus diversity and host interactions through global metagenomics.</title>
        <authorList>
            <person name="Schulz F."/>
            <person name="Roux S."/>
            <person name="Paez-Espino D."/>
            <person name="Jungbluth S."/>
            <person name="Walsh D.A."/>
            <person name="Denef V.J."/>
            <person name="McMahon K.D."/>
            <person name="Konstantinidis K.T."/>
            <person name="Eloe-Fadrosh E.A."/>
            <person name="Kyrpides N.C."/>
            <person name="Woyke T."/>
        </authorList>
    </citation>
    <scope>NUCLEOTIDE SEQUENCE</scope>
    <source>
        <strain evidence="5">GVMAG-M-3300009163-63</strain>
    </source>
</reference>
<evidence type="ECO:0000259" key="4">
    <source>
        <dbReference type="PROSITE" id="PS50089"/>
    </source>
</evidence>
<protein>
    <recommendedName>
        <fullName evidence="4">RING-type domain-containing protein</fullName>
    </recommendedName>
</protein>
<dbReference type="GO" id="GO:0016567">
    <property type="term" value="P:protein ubiquitination"/>
    <property type="evidence" value="ECO:0007669"/>
    <property type="project" value="TreeGrafter"/>
</dbReference>
<feature type="domain" description="RING-type" evidence="4">
    <location>
        <begin position="127"/>
        <end position="166"/>
    </location>
</feature>
<dbReference type="InterPro" id="IPR001841">
    <property type="entry name" value="Znf_RING"/>
</dbReference>
<dbReference type="PANTHER" id="PTHR45969">
    <property type="entry name" value="RING ZINC FINGER PROTEIN-RELATED"/>
    <property type="match status" value="1"/>
</dbReference>
<accession>A0A6C0EZJ3</accession>
<dbReference type="InterPro" id="IPR013083">
    <property type="entry name" value="Znf_RING/FYVE/PHD"/>
</dbReference>
<proteinExistence type="predicted"/>
<dbReference type="Pfam" id="PF13639">
    <property type="entry name" value="zf-RING_2"/>
    <property type="match status" value="1"/>
</dbReference>
<dbReference type="GO" id="GO:0008270">
    <property type="term" value="F:zinc ion binding"/>
    <property type="evidence" value="ECO:0007669"/>
    <property type="project" value="UniProtKB-KW"/>
</dbReference>
<name>A0A6C0EZJ3_9ZZZZ</name>
<keyword evidence="1" id="KW-0479">Metal-binding</keyword>
<dbReference type="EMBL" id="MN739000">
    <property type="protein sequence ID" value="QHT34488.1"/>
    <property type="molecule type" value="Genomic_DNA"/>
</dbReference>
<keyword evidence="3" id="KW-0862">Zinc</keyword>
<keyword evidence="2" id="KW-0863">Zinc-finger</keyword>
<evidence type="ECO:0000256" key="1">
    <source>
        <dbReference type="ARBA" id="ARBA00022723"/>
    </source>
</evidence>
<evidence type="ECO:0000256" key="3">
    <source>
        <dbReference type="ARBA" id="ARBA00022833"/>
    </source>
</evidence>